<dbReference type="Proteomes" id="UP000316270">
    <property type="component" value="Chromosome 12"/>
</dbReference>
<dbReference type="EMBL" id="CP042196">
    <property type="protein sequence ID" value="QDS74760.1"/>
    <property type="molecule type" value="Genomic_DNA"/>
</dbReference>
<sequence length="265" mass="29852">MSKKAGPNKSVPSAEQVRDNQRRSRARHKEFVDDLKRRIQEYERNGVEVTKEIQQTARRVHEDNLKLRQLLAHKGVSEIEINSFLSGPDHPSNPLPPPKSVASPIQAPTPPVDTHFLSRTLPPPMHRHQEPEVKLPPMRTLEDNAQLERLNVDPALAGPRMLFSDIRRTESISELECDSQDSEPHIRPISRRPPSEVSTCRTISTTETSEAIRSPLETSCEDAASIIASMRGHADREQVREELGCGAKRDCAVKNTTLFQLMDQS</sequence>
<proteinExistence type="predicted"/>
<accession>A0A517LGJ3</accession>
<reference evidence="2 3" key="1">
    <citation type="submission" date="2019-07" db="EMBL/GenBank/DDBJ databases">
        <title>Finished genome of Venturia effusa.</title>
        <authorList>
            <person name="Young C.A."/>
            <person name="Cox M.P."/>
            <person name="Ganley A.R.D."/>
            <person name="David W.J."/>
        </authorList>
    </citation>
    <scope>NUCLEOTIDE SEQUENCE [LARGE SCALE GENOMIC DNA]</scope>
    <source>
        <strain evidence="3">albino</strain>
    </source>
</reference>
<feature type="region of interest" description="Disordered" evidence="1">
    <location>
        <begin position="178"/>
        <end position="211"/>
    </location>
</feature>
<evidence type="ECO:0000256" key="1">
    <source>
        <dbReference type="SAM" id="MobiDB-lite"/>
    </source>
</evidence>
<protein>
    <recommendedName>
        <fullName evidence="4">BZIP domain-containing protein</fullName>
    </recommendedName>
</protein>
<dbReference type="PANTHER" id="PTHR42070:SF1">
    <property type="entry name" value="FILAMENT ASSOCIATED PROTEIN, PUTATIVE (AFU_ORTHOLOGUE AFUA_8G06630)-RELATED"/>
    <property type="match status" value="1"/>
</dbReference>
<evidence type="ECO:0000313" key="3">
    <source>
        <dbReference type="Proteomes" id="UP000316270"/>
    </source>
</evidence>
<gene>
    <name evidence="2" type="ORF">FKW77_001376</name>
</gene>
<dbReference type="OrthoDB" id="4505928at2759"/>
<evidence type="ECO:0008006" key="4">
    <source>
        <dbReference type="Google" id="ProtNLM"/>
    </source>
</evidence>
<name>A0A517LGJ3_9PEZI</name>
<dbReference type="CDD" id="cd14688">
    <property type="entry name" value="bZIP_YAP"/>
    <property type="match status" value="1"/>
</dbReference>
<organism evidence="2 3">
    <name type="scientific">Venturia effusa</name>
    <dbReference type="NCBI Taxonomy" id="50376"/>
    <lineage>
        <taxon>Eukaryota</taxon>
        <taxon>Fungi</taxon>
        <taxon>Dikarya</taxon>
        <taxon>Ascomycota</taxon>
        <taxon>Pezizomycotina</taxon>
        <taxon>Dothideomycetes</taxon>
        <taxon>Pleosporomycetidae</taxon>
        <taxon>Venturiales</taxon>
        <taxon>Venturiaceae</taxon>
        <taxon>Venturia</taxon>
    </lineage>
</organism>
<feature type="compositionally biased region" description="Polar residues" evidence="1">
    <location>
        <begin position="196"/>
        <end position="211"/>
    </location>
</feature>
<dbReference type="PANTHER" id="PTHR42070">
    <property type="entry name" value="FILAMENT ASSOCIATED PROTEIN, PUTATIVE (AFU_ORTHOLOGUE AFUA_8G06630)-RELATED"/>
    <property type="match status" value="1"/>
</dbReference>
<dbReference type="STRING" id="50376.A0A517LGJ3"/>
<keyword evidence="3" id="KW-1185">Reference proteome</keyword>
<feature type="region of interest" description="Disordered" evidence="1">
    <location>
        <begin position="1"/>
        <end position="32"/>
    </location>
</feature>
<evidence type="ECO:0000313" key="2">
    <source>
        <dbReference type="EMBL" id="QDS74760.1"/>
    </source>
</evidence>
<dbReference type="AlphaFoldDB" id="A0A517LGJ3"/>